<organism evidence="3 4">
    <name type="scientific">Fluviispira sanaruensis</name>
    <dbReference type="NCBI Taxonomy" id="2493639"/>
    <lineage>
        <taxon>Bacteria</taxon>
        <taxon>Pseudomonadati</taxon>
        <taxon>Bdellovibrionota</taxon>
        <taxon>Oligoflexia</taxon>
        <taxon>Silvanigrellales</taxon>
        <taxon>Silvanigrellaceae</taxon>
        <taxon>Fluviispira</taxon>
    </lineage>
</organism>
<protein>
    <recommendedName>
        <fullName evidence="2">C2H2-type domain-containing protein</fullName>
    </recommendedName>
</protein>
<dbReference type="InterPro" id="IPR013087">
    <property type="entry name" value="Znf_C2H2_type"/>
</dbReference>
<reference evidence="3 4" key="1">
    <citation type="submission" date="2018-12" db="EMBL/GenBank/DDBJ databases">
        <title>Rubrispira sanarue gen. nov., sp., nov., a member of the order Silvanigrellales, isolated from a brackish lake in Hamamatsu Japan.</title>
        <authorList>
            <person name="Maejima Y."/>
            <person name="Iino T."/>
            <person name="Muraguchi Y."/>
            <person name="Fukuda K."/>
            <person name="Nojiri H."/>
            <person name="Ohkuma M."/>
            <person name="Moriuchi R."/>
            <person name="Dohra H."/>
            <person name="Kimbara K."/>
            <person name="Shintani M."/>
        </authorList>
    </citation>
    <scope>NUCLEOTIDE SEQUENCE [LARGE SCALE GENOMIC DNA]</scope>
    <source>
        <strain evidence="3 4">RF1110005</strain>
    </source>
</reference>
<feature type="domain" description="C2H2-type" evidence="2">
    <location>
        <begin position="247"/>
        <end position="267"/>
    </location>
</feature>
<gene>
    <name evidence="3" type="ORF">JCM31447_18140</name>
</gene>
<dbReference type="Proteomes" id="UP000291236">
    <property type="component" value="Chromosome"/>
</dbReference>
<dbReference type="KEGG" id="sbf:JCM31447_18140"/>
<sequence>MVVDNVQLLLKPKKKTSSPTMQRVCRVFKGPACYICGLCGRRYKNLKDAWKCVTINGLKIKSHLIADSNSFAHNYQCLLCGKIYANQQDTSLCVIRDVEAGWFPRVLAEHLLNMAHSMLNADPKTRRNLLITRQRGGGAPIPESDEEKQAPKKQAQLNDTMNDSMDDDENNMSSAAPAQNESNESTEVQAQTPKLESVADSAEGATGEPMDHEEVVYYEKAPEKDKPVLFRTPGQKPFIRNGSNYVCSVCNEKFFTKMEAETHFNEHPLVETV</sequence>
<dbReference type="EMBL" id="AP019368">
    <property type="protein sequence ID" value="BBH53371.1"/>
    <property type="molecule type" value="Genomic_DNA"/>
</dbReference>
<dbReference type="RefSeq" id="WP_130609072.1">
    <property type="nucleotide sequence ID" value="NZ_AP019368.1"/>
</dbReference>
<feature type="compositionally biased region" description="Polar residues" evidence="1">
    <location>
        <begin position="176"/>
        <end position="194"/>
    </location>
</feature>
<dbReference type="PROSITE" id="PS00028">
    <property type="entry name" value="ZINC_FINGER_C2H2_1"/>
    <property type="match status" value="1"/>
</dbReference>
<accession>A0A4P2VKQ7</accession>
<evidence type="ECO:0000256" key="1">
    <source>
        <dbReference type="SAM" id="MobiDB-lite"/>
    </source>
</evidence>
<proteinExistence type="predicted"/>
<evidence type="ECO:0000313" key="3">
    <source>
        <dbReference type="EMBL" id="BBH53371.1"/>
    </source>
</evidence>
<keyword evidence="4" id="KW-1185">Reference proteome</keyword>
<dbReference type="AlphaFoldDB" id="A0A4P2VKQ7"/>
<evidence type="ECO:0000259" key="2">
    <source>
        <dbReference type="PROSITE" id="PS00028"/>
    </source>
</evidence>
<name>A0A4P2VKQ7_FLUSA</name>
<feature type="region of interest" description="Disordered" evidence="1">
    <location>
        <begin position="135"/>
        <end position="213"/>
    </location>
</feature>
<evidence type="ECO:0000313" key="4">
    <source>
        <dbReference type="Proteomes" id="UP000291236"/>
    </source>
</evidence>
<dbReference type="OrthoDB" id="5292406at2"/>